<feature type="chain" id="PRO_5038973340" description="Lipoprotein" evidence="2">
    <location>
        <begin position="23"/>
        <end position="181"/>
    </location>
</feature>
<name>A0A4R2JY46_9PSEU</name>
<organism evidence="3 4">
    <name type="scientific">Actinocrispum wychmicini</name>
    <dbReference type="NCBI Taxonomy" id="1213861"/>
    <lineage>
        <taxon>Bacteria</taxon>
        <taxon>Bacillati</taxon>
        <taxon>Actinomycetota</taxon>
        <taxon>Actinomycetes</taxon>
        <taxon>Pseudonocardiales</taxon>
        <taxon>Pseudonocardiaceae</taxon>
        <taxon>Actinocrispum</taxon>
    </lineage>
</organism>
<accession>A0A4R2JY46</accession>
<evidence type="ECO:0000313" key="3">
    <source>
        <dbReference type="EMBL" id="TCO65513.1"/>
    </source>
</evidence>
<evidence type="ECO:0008006" key="5">
    <source>
        <dbReference type="Google" id="ProtNLM"/>
    </source>
</evidence>
<sequence>MPVRLLISAAAVLVLVAGCAKSVQGTALPADDVVATTGSSRPSLPRVTGSRTPPSSGSTSASGDGGSVSVSALQGHWEGTYICGQGETGLKLDIGAADTIGTAEVTFTFFPLASNPQAASGSYVMKLSATAGQLKFVQDHWVQRPNGYDMVDLLVQGQPESDTMDGKVVNASCSTFTVTRK</sequence>
<dbReference type="AlphaFoldDB" id="A0A4R2JY46"/>
<evidence type="ECO:0000256" key="2">
    <source>
        <dbReference type="SAM" id="SignalP"/>
    </source>
</evidence>
<feature type="compositionally biased region" description="Low complexity" evidence="1">
    <location>
        <begin position="49"/>
        <end position="69"/>
    </location>
</feature>
<feature type="signal peptide" evidence="2">
    <location>
        <begin position="1"/>
        <end position="22"/>
    </location>
</feature>
<reference evidence="3 4" key="1">
    <citation type="submission" date="2019-03" db="EMBL/GenBank/DDBJ databases">
        <title>Genomic Encyclopedia of Type Strains, Phase IV (KMG-IV): sequencing the most valuable type-strain genomes for metagenomic binning, comparative biology and taxonomic classification.</title>
        <authorList>
            <person name="Goeker M."/>
        </authorList>
    </citation>
    <scope>NUCLEOTIDE SEQUENCE [LARGE SCALE GENOMIC DNA]</scope>
    <source>
        <strain evidence="3 4">DSM 45934</strain>
    </source>
</reference>
<keyword evidence="4" id="KW-1185">Reference proteome</keyword>
<keyword evidence="2" id="KW-0732">Signal</keyword>
<dbReference type="Proteomes" id="UP000295680">
    <property type="component" value="Unassembled WGS sequence"/>
</dbReference>
<dbReference type="PROSITE" id="PS51257">
    <property type="entry name" value="PROKAR_LIPOPROTEIN"/>
    <property type="match status" value="1"/>
</dbReference>
<evidence type="ECO:0000256" key="1">
    <source>
        <dbReference type="SAM" id="MobiDB-lite"/>
    </source>
</evidence>
<evidence type="ECO:0000313" key="4">
    <source>
        <dbReference type="Proteomes" id="UP000295680"/>
    </source>
</evidence>
<gene>
    <name evidence="3" type="ORF">EV192_1011305</name>
</gene>
<comment type="caution">
    <text evidence="3">The sequence shown here is derived from an EMBL/GenBank/DDBJ whole genome shotgun (WGS) entry which is preliminary data.</text>
</comment>
<protein>
    <recommendedName>
        <fullName evidence="5">Lipoprotein</fullName>
    </recommendedName>
</protein>
<proteinExistence type="predicted"/>
<feature type="region of interest" description="Disordered" evidence="1">
    <location>
        <begin position="35"/>
        <end position="69"/>
    </location>
</feature>
<dbReference type="EMBL" id="SLWS01000001">
    <property type="protein sequence ID" value="TCO65513.1"/>
    <property type="molecule type" value="Genomic_DNA"/>
</dbReference>